<dbReference type="InterPro" id="IPR002912">
    <property type="entry name" value="ACT_dom"/>
</dbReference>
<dbReference type="Proteomes" id="UP000188184">
    <property type="component" value="Chromosome"/>
</dbReference>
<dbReference type="InterPro" id="IPR019455">
    <property type="entry name" value="Acetolactate_synth_ssu_C"/>
</dbReference>
<dbReference type="Pfam" id="PF10369">
    <property type="entry name" value="ALS_ss_C"/>
    <property type="match status" value="1"/>
</dbReference>
<comment type="catalytic activity">
    <reaction evidence="7 8">
        <text>2 pyruvate + H(+) = (2S)-2-acetolactate + CO2</text>
        <dbReference type="Rhea" id="RHEA:25249"/>
        <dbReference type="ChEBI" id="CHEBI:15361"/>
        <dbReference type="ChEBI" id="CHEBI:15378"/>
        <dbReference type="ChEBI" id="CHEBI:16526"/>
        <dbReference type="ChEBI" id="CHEBI:58476"/>
        <dbReference type="EC" id="2.2.1.6"/>
    </reaction>
</comment>
<dbReference type="EC" id="2.2.1.6" evidence="8"/>
<dbReference type="GO" id="GO:0003984">
    <property type="term" value="F:acetolactate synthase activity"/>
    <property type="evidence" value="ECO:0007669"/>
    <property type="project" value="UniProtKB-UniRule"/>
</dbReference>
<comment type="pathway">
    <text evidence="2 8">Amino-acid biosynthesis; L-valine biosynthesis; L-valine from pyruvate: step 1/4.</text>
</comment>
<dbReference type="NCBIfam" id="TIGR00119">
    <property type="entry name" value="acolac_sm"/>
    <property type="match status" value="1"/>
</dbReference>
<sequence length="171" mass="19057">MKRIITTTVINQSGVLNRVTGLLMKRQFNIESISVGPTEQAGISKMTFVVNVEDERKLEQLLKQLQKQIDVLKVNDITDKAMVMRELALIKVVSSPAVRSEIYSITEPFRAAVIDMSKNVTTFQVTGEPEKIDALVDLLKPYGIKELTRSGVSAFVRETQKAPAPQQLSIL</sequence>
<dbReference type="SUPFAM" id="SSF55021">
    <property type="entry name" value="ACT-like"/>
    <property type="match status" value="2"/>
</dbReference>
<keyword evidence="5 8" id="KW-0028">Amino-acid biosynthesis</keyword>
<evidence type="ECO:0000256" key="6">
    <source>
        <dbReference type="ARBA" id="ARBA00023304"/>
    </source>
</evidence>
<dbReference type="InterPro" id="IPR027271">
    <property type="entry name" value="Acetolactate_synth/TF_NikR_C"/>
</dbReference>
<evidence type="ECO:0000256" key="2">
    <source>
        <dbReference type="ARBA" id="ARBA00005025"/>
    </source>
</evidence>
<evidence type="ECO:0000256" key="8">
    <source>
        <dbReference type="RuleBase" id="RU368092"/>
    </source>
</evidence>
<dbReference type="Gene3D" id="3.30.70.260">
    <property type="match status" value="1"/>
</dbReference>
<dbReference type="PROSITE" id="PS51671">
    <property type="entry name" value="ACT"/>
    <property type="match status" value="1"/>
</dbReference>
<dbReference type="UniPathway" id="UPA00049">
    <property type="reaction ID" value="UER00059"/>
</dbReference>
<evidence type="ECO:0000256" key="4">
    <source>
        <dbReference type="ARBA" id="ARBA00011744"/>
    </source>
</evidence>
<keyword evidence="11" id="KW-1185">Reference proteome</keyword>
<evidence type="ECO:0000313" key="10">
    <source>
        <dbReference type="EMBL" id="AQQ51764.1"/>
    </source>
</evidence>
<dbReference type="PANTHER" id="PTHR30239">
    <property type="entry name" value="ACETOLACTATE SYNTHASE SMALL SUBUNIT"/>
    <property type="match status" value="1"/>
</dbReference>
<keyword evidence="8" id="KW-0808">Transferase</keyword>
<accession>A0A1Q2KUG6</accession>
<comment type="pathway">
    <text evidence="1 8">Amino-acid biosynthesis; L-isoleucine biosynthesis; L-isoleucine from 2-oxobutanoate: step 1/4.</text>
</comment>
<keyword evidence="6 8" id="KW-0100">Branched-chain amino acid biosynthesis</keyword>
<dbReference type="KEGG" id="pmar:B0X71_00580"/>
<dbReference type="InterPro" id="IPR054480">
    <property type="entry name" value="AHAS_small-like_ACT"/>
</dbReference>
<protein>
    <recommendedName>
        <fullName evidence="8">Acetolactate synthase small subunit</fullName>
        <shortName evidence="8">AHAS</shortName>
        <shortName evidence="8">ALS</shortName>
        <ecNumber evidence="8">2.2.1.6</ecNumber>
    </recommendedName>
    <alternativeName>
        <fullName evidence="8">Acetohydroxy-acid synthase small subunit</fullName>
    </alternativeName>
</protein>
<dbReference type="UniPathway" id="UPA00047">
    <property type="reaction ID" value="UER00055"/>
</dbReference>
<dbReference type="InterPro" id="IPR004789">
    <property type="entry name" value="Acetalactate_synth_ssu"/>
</dbReference>
<dbReference type="GO" id="GO:0005829">
    <property type="term" value="C:cytosol"/>
    <property type="evidence" value="ECO:0007669"/>
    <property type="project" value="TreeGrafter"/>
</dbReference>
<dbReference type="Pfam" id="PF22629">
    <property type="entry name" value="ACT_AHAS_ss"/>
    <property type="match status" value="1"/>
</dbReference>
<dbReference type="PANTHER" id="PTHR30239:SF0">
    <property type="entry name" value="ACETOLACTATE SYNTHASE SMALL SUBUNIT 1, CHLOROPLASTIC"/>
    <property type="match status" value="1"/>
</dbReference>
<dbReference type="NCBIfam" id="NF008864">
    <property type="entry name" value="PRK11895.1"/>
    <property type="match status" value="1"/>
</dbReference>
<evidence type="ECO:0000256" key="7">
    <source>
        <dbReference type="ARBA" id="ARBA00048670"/>
    </source>
</evidence>
<feature type="domain" description="ACT" evidence="9">
    <location>
        <begin position="4"/>
        <end position="79"/>
    </location>
</feature>
<dbReference type="GO" id="GO:0009099">
    <property type="term" value="P:L-valine biosynthetic process"/>
    <property type="evidence" value="ECO:0007669"/>
    <property type="project" value="UniProtKB-UniRule"/>
</dbReference>
<proteinExistence type="inferred from homology"/>
<dbReference type="RefSeq" id="WP_077587638.1">
    <property type="nucleotide sequence ID" value="NZ_CP019640.1"/>
</dbReference>
<dbReference type="AlphaFoldDB" id="A0A1Q2KUG6"/>
<dbReference type="FunFam" id="3.30.70.1150:FF:000001">
    <property type="entry name" value="Acetolactate synthase small subunit"/>
    <property type="match status" value="1"/>
</dbReference>
<comment type="similarity">
    <text evidence="3 8">Belongs to the acetolactate synthase small subunit family.</text>
</comment>
<reference evidence="10 11" key="1">
    <citation type="submission" date="2017-02" db="EMBL/GenBank/DDBJ databases">
        <title>The complete genomic sequence of a novel cold adapted crude oil-degrading bacterium Planococcus qaidamina Y42.</title>
        <authorList>
            <person name="Yang R."/>
        </authorList>
    </citation>
    <scope>NUCLEOTIDE SEQUENCE [LARGE SCALE GENOMIC DNA]</scope>
    <source>
        <strain evidence="10 11">Y42</strain>
    </source>
</reference>
<dbReference type="FunFam" id="3.30.70.260:FF:000001">
    <property type="entry name" value="Acetolactate synthase, small subunit"/>
    <property type="match status" value="1"/>
</dbReference>
<evidence type="ECO:0000256" key="1">
    <source>
        <dbReference type="ARBA" id="ARBA00004974"/>
    </source>
</evidence>
<comment type="function">
    <text evidence="8">Catalyzes the conversion of 2 pyruvate molecules into acetolactate in the first common step of the biosynthetic pathway of the branched-amino acids such as leucine, isoleucine, and valine.</text>
</comment>
<organism evidence="10 11">
    <name type="scientific">Planococcus lenghuensis</name>
    <dbReference type="NCBI Taxonomy" id="2213202"/>
    <lineage>
        <taxon>Bacteria</taxon>
        <taxon>Bacillati</taxon>
        <taxon>Bacillota</taxon>
        <taxon>Bacilli</taxon>
        <taxon>Bacillales</taxon>
        <taxon>Caryophanaceae</taxon>
        <taxon>Planococcus</taxon>
    </lineage>
</organism>
<dbReference type="Gene3D" id="3.30.70.1150">
    <property type="entry name" value="ACT-like. Chain A, domain 2"/>
    <property type="match status" value="1"/>
</dbReference>
<dbReference type="InterPro" id="IPR039557">
    <property type="entry name" value="AHAS_ACT"/>
</dbReference>
<dbReference type="CDD" id="cd04878">
    <property type="entry name" value="ACT_AHAS"/>
    <property type="match status" value="1"/>
</dbReference>
<evidence type="ECO:0000313" key="11">
    <source>
        <dbReference type="Proteomes" id="UP000188184"/>
    </source>
</evidence>
<dbReference type="GO" id="GO:0009097">
    <property type="term" value="P:isoleucine biosynthetic process"/>
    <property type="evidence" value="ECO:0007669"/>
    <property type="project" value="UniProtKB-UniRule"/>
</dbReference>
<name>A0A1Q2KUG6_9BACL</name>
<gene>
    <name evidence="10" type="ORF">B0X71_00580</name>
</gene>
<comment type="subunit">
    <text evidence="4 8">Dimer of large and small chains.</text>
</comment>
<dbReference type="EMBL" id="CP019640">
    <property type="protein sequence ID" value="AQQ51764.1"/>
    <property type="molecule type" value="Genomic_DNA"/>
</dbReference>
<evidence type="ECO:0000256" key="5">
    <source>
        <dbReference type="ARBA" id="ARBA00022605"/>
    </source>
</evidence>
<dbReference type="OrthoDB" id="9787365at2"/>
<dbReference type="InterPro" id="IPR045865">
    <property type="entry name" value="ACT-like_dom_sf"/>
</dbReference>
<evidence type="ECO:0000256" key="3">
    <source>
        <dbReference type="ARBA" id="ARBA00006341"/>
    </source>
</evidence>
<dbReference type="GO" id="GO:1990610">
    <property type="term" value="F:acetolactate synthase regulator activity"/>
    <property type="evidence" value="ECO:0007669"/>
    <property type="project" value="UniProtKB-UniRule"/>
</dbReference>
<evidence type="ECO:0000259" key="9">
    <source>
        <dbReference type="PROSITE" id="PS51671"/>
    </source>
</evidence>